<dbReference type="InterPro" id="IPR029058">
    <property type="entry name" value="AB_hydrolase_fold"/>
</dbReference>
<dbReference type="EMBL" id="CP019082">
    <property type="protein sequence ID" value="APW58894.1"/>
    <property type="molecule type" value="Genomic_DNA"/>
</dbReference>
<organism evidence="1 2">
    <name type="scientific">Paludisphaera borealis</name>
    <dbReference type="NCBI Taxonomy" id="1387353"/>
    <lineage>
        <taxon>Bacteria</taxon>
        <taxon>Pseudomonadati</taxon>
        <taxon>Planctomycetota</taxon>
        <taxon>Planctomycetia</taxon>
        <taxon>Isosphaerales</taxon>
        <taxon>Isosphaeraceae</taxon>
        <taxon>Paludisphaera</taxon>
    </lineage>
</organism>
<evidence type="ECO:0008006" key="3">
    <source>
        <dbReference type="Google" id="ProtNLM"/>
    </source>
</evidence>
<dbReference type="Gene3D" id="3.40.50.1820">
    <property type="entry name" value="alpha/beta hydrolase"/>
    <property type="match status" value="2"/>
</dbReference>
<dbReference type="PANTHER" id="PTHR22946">
    <property type="entry name" value="DIENELACTONE HYDROLASE DOMAIN-CONTAINING PROTEIN-RELATED"/>
    <property type="match status" value="1"/>
</dbReference>
<keyword evidence="2" id="KW-1185">Reference proteome</keyword>
<dbReference type="SUPFAM" id="SSF53474">
    <property type="entry name" value="alpha/beta-Hydrolases"/>
    <property type="match status" value="2"/>
</dbReference>
<dbReference type="AlphaFoldDB" id="A0A1U7CIY0"/>
<reference evidence="2" key="1">
    <citation type="submission" date="2016-12" db="EMBL/GenBank/DDBJ databases">
        <title>Comparative genomics of four Isosphaeraceae planctomycetes: a common pool of plasmids and glycoside hydrolase genes.</title>
        <authorList>
            <person name="Ivanova A."/>
        </authorList>
    </citation>
    <scope>NUCLEOTIDE SEQUENCE [LARGE SCALE GENOMIC DNA]</scope>
    <source>
        <strain evidence="2">PX4</strain>
    </source>
</reference>
<dbReference type="Proteomes" id="UP000186309">
    <property type="component" value="Chromosome"/>
</dbReference>
<gene>
    <name evidence="1" type="ORF">BSF38_00303</name>
</gene>
<evidence type="ECO:0000313" key="1">
    <source>
        <dbReference type="EMBL" id="APW58894.1"/>
    </source>
</evidence>
<dbReference type="InterPro" id="IPR050261">
    <property type="entry name" value="FrsA_esterase"/>
</dbReference>
<protein>
    <recommendedName>
        <fullName evidence="3">Acetyl xylan esterase domain-containing protein</fullName>
    </recommendedName>
</protein>
<name>A0A1U7CIY0_9BACT</name>
<dbReference type="STRING" id="1387353.BSF38_00303"/>
<sequence>MNHLAIVLALVGSLPDAWFNDPILPPDVAKNAMRRWVDAQLVPLPLAEGTSIRDWEARRAAIREALLDVIGLRGVWPPSWPLQARVGETLRRDGYTIEKLTYESWPGMAVPALLYVPDRIPPEKAPGVASISGHHYKASKAADFVQARNVNLVRRGCVVLSYDYMNCFERNTGGDGDGHDPVPHGGGNDHGISDFSFSERCPTALEILDARRALDVLAARPEVDADRLGFTGESGGSNSTYWITALDDRVKLSVPVCSVSTFDYWIDNDRNWDWHQRPPGARRVADIGVLLALHAPRPTLIVTSKRRTDDLEFPWEEAERSYRWAKRVYELHGAGDKITHVESPTRHGYQADKREELYAWVERELLHAPSGVNGDLPVTPEPLETLRVGLPAGNKTYHDVYREWVAEIPVPHAPGTREDAAAHAAKTRPALAKKLGLPTGLKPPTIRAVRDAEAGGVRTTFHAIETEPGITIPVAEFRPAGAGPLPVVLIVGERAQSRAEVESALAAGKAALVVEPRGTGEVDWGGRRTDNAAWFLGRPRVGQEAFDVLRVAELWRTRRDAASISLKGDGRWGKAVLFAAALAPEIAAVAASLPPTDRAQFEAGGRSALAEAPGLLAVGDLPQIASLVAPRPCALRVPDVGPYDWTRAAYHALGSEALTVSAAKSP</sequence>
<dbReference type="KEGG" id="pbor:BSF38_00303"/>
<proteinExistence type="predicted"/>
<accession>A0A1U7CIY0</accession>
<evidence type="ECO:0000313" key="2">
    <source>
        <dbReference type="Proteomes" id="UP000186309"/>
    </source>
</evidence>
<dbReference type="PANTHER" id="PTHR22946:SF8">
    <property type="entry name" value="ACETYL XYLAN ESTERASE DOMAIN-CONTAINING PROTEIN"/>
    <property type="match status" value="1"/>
</dbReference>